<dbReference type="Proteomes" id="UP001597347">
    <property type="component" value="Unassembled WGS sequence"/>
</dbReference>
<keyword evidence="3" id="KW-1185">Reference proteome</keyword>
<feature type="chain" id="PRO_5045536732" description="Peptidase S8/S53 domain-containing protein" evidence="1">
    <location>
        <begin position="27"/>
        <end position="289"/>
    </location>
</feature>
<reference evidence="3" key="1">
    <citation type="journal article" date="2019" name="Int. J. Syst. Evol. Microbiol.">
        <title>The Global Catalogue of Microorganisms (GCM) 10K type strain sequencing project: providing services to taxonomists for standard genome sequencing and annotation.</title>
        <authorList>
            <consortium name="The Broad Institute Genomics Platform"/>
            <consortium name="The Broad Institute Genome Sequencing Center for Infectious Disease"/>
            <person name="Wu L."/>
            <person name="Ma J."/>
        </authorList>
    </citation>
    <scope>NUCLEOTIDE SEQUENCE [LARGE SCALE GENOMIC DNA]</scope>
    <source>
        <strain evidence="3">CGMCC 1.12471</strain>
    </source>
</reference>
<dbReference type="InterPro" id="IPR036852">
    <property type="entry name" value="Peptidase_S8/S53_dom_sf"/>
</dbReference>
<dbReference type="SUPFAM" id="SSF52743">
    <property type="entry name" value="Subtilisin-like"/>
    <property type="match status" value="1"/>
</dbReference>
<feature type="signal peptide" evidence="1">
    <location>
        <begin position="1"/>
        <end position="26"/>
    </location>
</feature>
<dbReference type="InterPro" id="IPR050819">
    <property type="entry name" value="Tripeptidyl-peptidase_I"/>
</dbReference>
<evidence type="ECO:0008006" key="4">
    <source>
        <dbReference type="Google" id="ProtNLM"/>
    </source>
</evidence>
<organism evidence="2 3">
    <name type="scientific">Amnibacterium endophyticum</name>
    <dbReference type="NCBI Taxonomy" id="2109337"/>
    <lineage>
        <taxon>Bacteria</taxon>
        <taxon>Bacillati</taxon>
        <taxon>Actinomycetota</taxon>
        <taxon>Actinomycetes</taxon>
        <taxon>Micrococcales</taxon>
        <taxon>Microbacteriaceae</taxon>
        <taxon>Amnibacterium</taxon>
    </lineage>
</organism>
<comment type="caution">
    <text evidence="2">The sequence shown here is derived from an EMBL/GenBank/DDBJ whole genome shotgun (WGS) entry which is preliminary data.</text>
</comment>
<dbReference type="EMBL" id="JBHUEA010000012">
    <property type="protein sequence ID" value="MFD1721754.1"/>
    <property type="molecule type" value="Genomic_DNA"/>
</dbReference>
<proteinExistence type="predicted"/>
<name>A0ABW4LI78_9MICO</name>
<feature type="non-terminal residue" evidence="2">
    <location>
        <position position="289"/>
    </location>
</feature>
<protein>
    <recommendedName>
        <fullName evidence="4">Peptidase S8/S53 domain-containing protein</fullName>
    </recommendedName>
</protein>
<dbReference type="Gene3D" id="3.40.50.200">
    <property type="entry name" value="Peptidase S8/S53 domain"/>
    <property type="match status" value="1"/>
</dbReference>
<accession>A0ABW4LI78</accession>
<sequence length="289" mass="28491">MTSRNAVTRLSAVLVALGVVATAAEAAPRASDPLAVPMARTIAGAPTTGGPAGLHPADITDAYGLSGGVVGGTVGVVIPYDTPELESDLARYRSTFGLPACTTANGCFRKVDQDGGTSYPAFDAGWSLEASLDVQAVSAACPSCRILVVETASAAVSSLGTGVNTAVALGAQAVSMSWGAPETADASVVTARYFTHQGVALVAATGDSGYPQATIPATLPTVIAVGGTTLSRAGATGAAQRRAADSGIEVANGDATRAAGITPERQHLATLAAAKTALRTARAGARAAA</sequence>
<evidence type="ECO:0000313" key="3">
    <source>
        <dbReference type="Proteomes" id="UP001597347"/>
    </source>
</evidence>
<dbReference type="PANTHER" id="PTHR14218">
    <property type="entry name" value="PROTEASE S8 TRIPEPTIDYL PEPTIDASE I CLN2"/>
    <property type="match status" value="1"/>
</dbReference>
<keyword evidence="1" id="KW-0732">Signal</keyword>
<dbReference type="PANTHER" id="PTHR14218:SF15">
    <property type="entry name" value="TRIPEPTIDYL-PEPTIDASE 1"/>
    <property type="match status" value="1"/>
</dbReference>
<evidence type="ECO:0000313" key="2">
    <source>
        <dbReference type="EMBL" id="MFD1721754.1"/>
    </source>
</evidence>
<evidence type="ECO:0000256" key="1">
    <source>
        <dbReference type="SAM" id="SignalP"/>
    </source>
</evidence>
<gene>
    <name evidence="2" type="ORF">ACFSBI_09350</name>
</gene>